<evidence type="ECO:0000313" key="6">
    <source>
        <dbReference type="EMBL" id="KAJ8915903.1"/>
    </source>
</evidence>
<accession>A0AAV8VNK9</accession>
<keyword evidence="2 4" id="KW-0328">Glycosyltransferase</keyword>
<dbReference type="SUPFAM" id="SSF53756">
    <property type="entry name" value="UDP-Glycosyltransferase/glycogen phosphorylase"/>
    <property type="match status" value="1"/>
</dbReference>
<dbReference type="PANTHER" id="PTHR48043:SF27">
    <property type="entry name" value="UDP-GLUCURONOSYLTRANSFERASE"/>
    <property type="match status" value="1"/>
</dbReference>
<reference evidence="6 7" key="1">
    <citation type="journal article" date="2023" name="Insect Mol. Biol.">
        <title>Genome sequencing provides insights into the evolution of gene families encoding plant cell wall-degrading enzymes in longhorned beetles.</title>
        <authorList>
            <person name="Shin N.R."/>
            <person name="Okamura Y."/>
            <person name="Kirsch R."/>
            <person name="Pauchet Y."/>
        </authorList>
    </citation>
    <scope>NUCLEOTIDE SEQUENCE [LARGE SCALE GENOMIC DNA]</scope>
    <source>
        <strain evidence="6">EAD_L_NR</strain>
    </source>
</reference>
<evidence type="ECO:0000313" key="7">
    <source>
        <dbReference type="Proteomes" id="UP001159042"/>
    </source>
</evidence>
<dbReference type="FunFam" id="3.40.50.2000:FF:000021">
    <property type="entry name" value="UDP-glucuronosyltransferase"/>
    <property type="match status" value="1"/>
</dbReference>
<name>A0AAV8VNK9_9CUCU</name>
<dbReference type="GO" id="GO:0016020">
    <property type="term" value="C:membrane"/>
    <property type="evidence" value="ECO:0007669"/>
    <property type="project" value="UniProtKB-SubCell"/>
</dbReference>
<dbReference type="Gene3D" id="3.40.50.2000">
    <property type="entry name" value="Glycogen Phosphorylase B"/>
    <property type="match status" value="1"/>
</dbReference>
<evidence type="ECO:0000256" key="1">
    <source>
        <dbReference type="ARBA" id="ARBA00009995"/>
    </source>
</evidence>
<dbReference type="EMBL" id="JANEYG010000048">
    <property type="protein sequence ID" value="KAJ8915903.1"/>
    <property type="molecule type" value="Genomic_DNA"/>
</dbReference>
<comment type="caution">
    <text evidence="6">The sequence shown here is derived from an EMBL/GenBank/DDBJ whole genome shotgun (WGS) entry which is preliminary data.</text>
</comment>
<organism evidence="6 7">
    <name type="scientific">Exocentrus adspersus</name>
    <dbReference type="NCBI Taxonomy" id="1586481"/>
    <lineage>
        <taxon>Eukaryota</taxon>
        <taxon>Metazoa</taxon>
        <taxon>Ecdysozoa</taxon>
        <taxon>Arthropoda</taxon>
        <taxon>Hexapoda</taxon>
        <taxon>Insecta</taxon>
        <taxon>Pterygota</taxon>
        <taxon>Neoptera</taxon>
        <taxon>Endopterygota</taxon>
        <taxon>Coleoptera</taxon>
        <taxon>Polyphaga</taxon>
        <taxon>Cucujiformia</taxon>
        <taxon>Chrysomeloidea</taxon>
        <taxon>Cerambycidae</taxon>
        <taxon>Lamiinae</taxon>
        <taxon>Acanthocinini</taxon>
        <taxon>Exocentrus</taxon>
    </lineage>
</organism>
<keyword evidence="7" id="KW-1185">Reference proteome</keyword>
<dbReference type="AlphaFoldDB" id="A0AAV8VNK9"/>
<feature type="transmembrane region" description="Helical" evidence="5">
    <location>
        <begin position="290"/>
        <end position="312"/>
    </location>
</feature>
<comment type="catalytic activity">
    <reaction evidence="5">
        <text>glucuronate acceptor + UDP-alpha-D-glucuronate = acceptor beta-D-glucuronoside + UDP + H(+)</text>
        <dbReference type="Rhea" id="RHEA:21032"/>
        <dbReference type="ChEBI" id="CHEBI:15378"/>
        <dbReference type="ChEBI" id="CHEBI:58052"/>
        <dbReference type="ChEBI" id="CHEBI:58223"/>
        <dbReference type="ChEBI" id="CHEBI:132367"/>
        <dbReference type="ChEBI" id="CHEBI:132368"/>
        <dbReference type="EC" id="2.4.1.17"/>
    </reaction>
</comment>
<dbReference type="Proteomes" id="UP001159042">
    <property type="component" value="Unassembled WGS sequence"/>
</dbReference>
<dbReference type="EC" id="2.4.1.17" evidence="5"/>
<dbReference type="PANTHER" id="PTHR48043">
    <property type="entry name" value="EG:EG0003.4 PROTEIN-RELATED"/>
    <property type="match status" value="1"/>
</dbReference>
<gene>
    <name evidence="6" type="ORF">NQ315_015517</name>
</gene>
<dbReference type="InterPro" id="IPR050271">
    <property type="entry name" value="UDP-glycosyltransferase"/>
</dbReference>
<keyword evidence="5" id="KW-0472">Membrane</keyword>
<comment type="similarity">
    <text evidence="1 4">Belongs to the UDP-glycosyltransferase family.</text>
</comment>
<evidence type="ECO:0000256" key="3">
    <source>
        <dbReference type="ARBA" id="ARBA00022679"/>
    </source>
</evidence>
<dbReference type="InterPro" id="IPR035595">
    <property type="entry name" value="UDP_glycos_trans_CS"/>
</dbReference>
<protein>
    <recommendedName>
        <fullName evidence="5">UDP-glucuronosyltransferase</fullName>
        <ecNumber evidence="5">2.4.1.17</ecNumber>
    </recommendedName>
</protein>
<evidence type="ECO:0000256" key="4">
    <source>
        <dbReference type="RuleBase" id="RU003718"/>
    </source>
</evidence>
<keyword evidence="5" id="KW-1133">Transmembrane helix</keyword>
<comment type="subcellular location">
    <subcellularLocation>
        <location evidence="5">Membrane</location>
        <topology evidence="5">Single-pass membrane protein</topology>
    </subcellularLocation>
</comment>
<keyword evidence="3 4" id="KW-0808">Transferase</keyword>
<evidence type="ECO:0000256" key="5">
    <source>
        <dbReference type="RuleBase" id="RU362059"/>
    </source>
</evidence>
<dbReference type="GO" id="GO:0015020">
    <property type="term" value="F:glucuronosyltransferase activity"/>
    <property type="evidence" value="ECO:0007669"/>
    <property type="project" value="UniProtKB-EC"/>
</dbReference>
<dbReference type="InterPro" id="IPR002213">
    <property type="entry name" value="UDP_glucos_trans"/>
</dbReference>
<proteinExistence type="inferred from homology"/>
<sequence length="340" mass="39116">MTAFVRFMGCQNGPVLDTYGVFGNLPQVRWMIQDVIRKHFGNDVPPIYELSRNVSFILQNGHATVTYPRPYLPNVAEIACIHCKKAKSLPDDLEDFIRGSGDAGFIYFSMGSSVKAANMPIYLRRMLMVVFRKLPQRVLWKYEAVGDMPDLPSNVKLGRWLPQQDILGHPKLRAFVTHGGLLSMFETIYHGVPIVSLPVFCDHDSNAAKAEYDGYALKLDLSKLTADKLLRAIKQVIHETRYREEVKKRQLLLMDQMETPLERAIFWTEYVLRHRGAKHLQSPARNLGVIQYYLIDVILVLLCAVIIFCYLCKLCWKLLIYYFVRGSIATIRCRKNIKID</sequence>
<dbReference type="CDD" id="cd03784">
    <property type="entry name" value="GT1_Gtf-like"/>
    <property type="match status" value="1"/>
</dbReference>
<dbReference type="PROSITE" id="PS00375">
    <property type="entry name" value="UDPGT"/>
    <property type="match status" value="1"/>
</dbReference>
<evidence type="ECO:0000256" key="2">
    <source>
        <dbReference type="ARBA" id="ARBA00022676"/>
    </source>
</evidence>
<dbReference type="Pfam" id="PF00201">
    <property type="entry name" value="UDPGT"/>
    <property type="match status" value="1"/>
</dbReference>
<keyword evidence="5" id="KW-0812">Transmembrane</keyword>